<keyword evidence="2" id="KW-1277">Toxin-antitoxin system</keyword>
<proteinExistence type="inferred from homology"/>
<name>A0ABT0EP70_9PSED</name>
<accession>A0ABT0EP70</accession>
<evidence type="ECO:0000313" key="4">
    <source>
        <dbReference type="Proteomes" id="UP001317085"/>
    </source>
</evidence>
<dbReference type="EMBL" id="JAKNRV010000368">
    <property type="protein sequence ID" value="MCK1787538.1"/>
    <property type="molecule type" value="Genomic_DNA"/>
</dbReference>
<dbReference type="RefSeq" id="WP_247406971.1">
    <property type="nucleotide sequence ID" value="NZ_JAKNRV010000368.1"/>
</dbReference>
<evidence type="ECO:0000256" key="1">
    <source>
        <dbReference type="ARBA" id="ARBA00006226"/>
    </source>
</evidence>
<dbReference type="Pfam" id="PF05016">
    <property type="entry name" value="ParE_toxin"/>
    <property type="match status" value="1"/>
</dbReference>
<gene>
    <name evidence="3" type="ORF">L9Z73_25315</name>
</gene>
<keyword evidence="4" id="KW-1185">Reference proteome</keyword>
<evidence type="ECO:0000313" key="3">
    <source>
        <dbReference type="EMBL" id="MCK1787538.1"/>
    </source>
</evidence>
<dbReference type="InterPro" id="IPR007712">
    <property type="entry name" value="RelE/ParE_toxin"/>
</dbReference>
<dbReference type="NCBIfam" id="TIGR02385">
    <property type="entry name" value="RelE_StbE"/>
    <property type="match status" value="1"/>
</dbReference>
<dbReference type="Gene3D" id="3.30.2310.20">
    <property type="entry name" value="RelE-like"/>
    <property type="match status" value="1"/>
</dbReference>
<dbReference type="PANTHER" id="PTHR33755:SF6">
    <property type="entry name" value="PLASMID STABILIZATION SYSTEM PROTEIN"/>
    <property type="match status" value="1"/>
</dbReference>
<sequence length="94" mass="11133">MQVEWLRTALRNLDEEAAYLAQENPKAAHEFVQAMLTGLERVAEFPSMGKEGRIPGTREWVVPKWPYIVPYRIRDGRLQVMRIFHTRRQPPKSW</sequence>
<comment type="caution">
    <text evidence="3">The sequence shown here is derived from an EMBL/GenBank/DDBJ whole genome shotgun (WGS) entry which is preliminary data.</text>
</comment>
<dbReference type="PANTHER" id="PTHR33755">
    <property type="entry name" value="TOXIN PARE1-RELATED"/>
    <property type="match status" value="1"/>
</dbReference>
<dbReference type="InterPro" id="IPR051803">
    <property type="entry name" value="TA_system_RelE-like_toxin"/>
</dbReference>
<comment type="similarity">
    <text evidence="1">Belongs to the RelE toxin family.</text>
</comment>
<organism evidence="3 4">
    <name type="scientific">Pseudomonas emilianonis</name>
    <dbReference type="NCBI Taxonomy" id="2915812"/>
    <lineage>
        <taxon>Bacteria</taxon>
        <taxon>Pseudomonadati</taxon>
        <taxon>Pseudomonadota</taxon>
        <taxon>Gammaproteobacteria</taxon>
        <taxon>Pseudomonadales</taxon>
        <taxon>Pseudomonadaceae</taxon>
        <taxon>Pseudomonas</taxon>
    </lineage>
</organism>
<dbReference type="InterPro" id="IPR035093">
    <property type="entry name" value="RelE/ParE_toxin_dom_sf"/>
</dbReference>
<dbReference type="Proteomes" id="UP001317085">
    <property type="component" value="Unassembled WGS sequence"/>
</dbReference>
<evidence type="ECO:0000256" key="2">
    <source>
        <dbReference type="ARBA" id="ARBA00022649"/>
    </source>
</evidence>
<protein>
    <submittedName>
        <fullName evidence="3">Type II toxin-antitoxin system RelE/ParE family toxin</fullName>
    </submittedName>
</protein>
<reference evidence="3 4" key="1">
    <citation type="submission" date="2022-02" db="EMBL/GenBank/DDBJ databases">
        <title>Comparative genomics of the first Antarctic Pseudomonas spp. capable of biotransforming 2,4,6-Trinitrotoluene.</title>
        <authorList>
            <person name="Cabrera M.A."/>
            <person name="Marquez S.L."/>
            <person name="Perez-Donoso J.M."/>
        </authorList>
    </citation>
    <scope>NUCLEOTIDE SEQUENCE [LARGE SCALE GENOMIC DNA]</scope>
    <source>
        <strain evidence="3 4">TNT11</strain>
    </source>
</reference>